<evidence type="ECO:0000313" key="12">
    <source>
        <dbReference type="EMBL" id="KAK7437497.1"/>
    </source>
</evidence>
<dbReference type="EMBL" id="JBANRG010000085">
    <property type="protein sequence ID" value="KAK7437497.1"/>
    <property type="molecule type" value="Genomic_DNA"/>
</dbReference>
<evidence type="ECO:0000256" key="7">
    <source>
        <dbReference type="ARBA" id="ARBA00023015"/>
    </source>
</evidence>
<feature type="compositionally biased region" description="Basic residues" evidence="10">
    <location>
        <begin position="46"/>
        <end position="55"/>
    </location>
</feature>
<keyword evidence="5" id="KW-0863">Zinc-finger</keyword>
<evidence type="ECO:0000256" key="2">
    <source>
        <dbReference type="ARBA" id="ARBA00007269"/>
    </source>
</evidence>
<evidence type="ECO:0000256" key="5">
    <source>
        <dbReference type="ARBA" id="ARBA00022771"/>
    </source>
</evidence>
<keyword evidence="6" id="KW-0862">Zinc</keyword>
<evidence type="ECO:0000256" key="10">
    <source>
        <dbReference type="SAM" id="MobiDB-lite"/>
    </source>
</evidence>
<dbReference type="CDD" id="cd06008">
    <property type="entry name" value="NF-X1-zinc-finger"/>
    <property type="match status" value="5"/>
</dbReference>
<dbReference type="Pfam" id="PF01424">
    <property type="entry name" value="R3H"/>
    <property type="match status" value="1"/>
</dbReference>
<feature type="compositionally biased region" description="Low complexity" evidence="10">
    <location>
        <begin position="1005"/>
        <end position="1028"/>
    </location>
</feature>
<gene>
    <name evidence="12" type="primary">FAP1</name>
    <name evidence="12" type="ORF">VKT23_018568</name>
</gene>
<feature type="region of interest" description="Disordered" evidence="10">
    <location>
        <begin position="1"/>
        <end position="106"/>
    </location>
</feature>
<dbReference type="InterPro" id="IPR036867">
    <property type="entry name" value="R3H_dom_sf"/>
</dbReference>
<evidence type="ECO:0000256" key="1">
    <source>
        <dbReference type="ARBA" id="ARBA00004123"/>
    </source>
</evidence>
<evidence type="ECO:0000256" key="4">
    <source>
        <dbReference type="ARBA" id="ARBA00022737"/>
    </source>
</evidence>
<evidence type="ECO:0000313" key="13">
    <source>
        <dbReference type="Proteomes" id="UP001498398"/>
    </source>
</evidence>
<feature type="compositionally biased region" description="Low complexity" evidence="10">
    <location>
        <begin position="983"/>
        <end position="996"/>
    </location>
</feature>
<comment type="caution">
    <text evidence="12">The sequence shown here is derived from an EMBL/GenBank/DDBJ whole genome shotgun (WGS) entry which is preliminary data.</text>
</comment>
<dbReference type="Pfam" id="PF01422">
    <property type="entry name" value="zf-NF-X1"/>
    <property type="match status" value="7"/>
</dbReference>
<evidence type="ECO:0000256" key="9">
    <source>
        <dbReference type="ARBA" id="ARBA00023242"/>
    </source>
</evidence>
<comment type="similarity">
    <text evidence="2">Belongs to the NFX1 family.</text>
</comment>
<dbReference type="SMART" id="SM00393">
    <property type="entry name" value="R3H"/>
    <property type="match status" value="1"/>
</dbReference>
<accession>A0ABR1ISX4</accession>
<sequence>MEATSTQTQTQTQNQPPKKPRNYRNRPPNNNSNTNTPTPSEDGEKKRRPPRRNKPRVKEDKEDKEDKGKETEKPPRPRRAQKFNPSLTTTTPNNEAGPSKPRNRYKNQKDLDSALGLGTDLTSNLIRGLSKPPYADCPICFNAIFPGQSIWSCSPMIPILSDDADKKVEYCWTPFHLKCIKPWAEKSFNDVKAAWVARGEPEKGGEWRCPGCQGRRNRVVGGYLCFCGSTSSPQAPTSRLTTPHSCGNRCSRPRESCSHPCPLLCHPGPCPPCKVVMDVRCHCIRQKVIGVLCGDARTENTASSAPTSFSCGEPCHKPLSCGNPAHVCTKPCHLGPCDACPERLKQKCWCGKEEREVPCGEGETWADGEGVGCDGAFVSVEALARRSFRCAQPCSKPFNCGKHFCEKPCHPPSPNSEIAHCPSSPDMIKTCPCGKRDIASSTSTSADAFPPRTSCTSPIPTCSSPCLKPLTTCEHTCQSKCHTGPCPPCSVELTRPCRCGGKVSKIQCSSLQTQEERGEPLVCDKPCLALRSCGKHQCGRICCPLASFSTAGASSSKVSSKKKAALAAAAAPDPLGLHECELICGKPLSCGNHTCEEKDHRGPCKPCLRSGFDEMTCFCGQTTLFPPIPCGTTLASVSKTCPHPCPLPPPACGHEKVPHTCHAPPEVDEASGSPCPGCVRLVTKRCACGKKEVPNVRCSLEREKVGCGLVCGRLLSCGFHKCERKCHSESEDCGQCTSVCGKDRKLCLPAHHPCSHPCHAPSVCNEDTPCQSLVSITCPCGRIKQSVRCGRSTSNLSGTGEAKGKELKCNSDCGIAERNRRLADALGISTSRGAGVVSGGGVGAGGEVVYNDEVVSFARREGRFLGVVERAFADFVTSSKRSQVLPHMPPERRKFVHDLAAVYRMDTQLIDQEPYRSVQIIRRIDTRIPTPTLSSHISSLGPLASSSSSALGKLADIRLGSGAGGGPWRSATATTTTGPVTAKAQAGAGNASSSSNRGWTSVVAPSTTNTGPGSGTTSPWGGSRSTTPLPQGRSAGPGAGSSVQRTPAAAPKVDNGPGEEGLREPVAVPDDWEDDA</sequence>
<organism evidence="12 13">
    <name type="scientific">Marasmiellus scandens</name>
    <dbReference type="NCBI Taxonomy" id="2682957"/>
    <lineage>
        <taxon>Eukaryota</taxon>
        <taxon>Fungi</taxon>
        <taxon>Dikarya</taxon>
        <taxon>Basidiomycota</taxon>
        <taxon>Agaricomycotina</taxon>
        <taxon>Agaricomycetes</taxon>
        <taxon>Agaricomycetidae</taxon>
        <taxon>Agaricales</taxon>
        <taxon>Marasmiineae</taxon>
        <taxon>Omphalotaceae</taxon>
        <taxon>Marasmiellus</taxon>
    </lineage>
</organism>
<protein>
    <submittedName>
        <fullName evidence="12">FKBP12-associated protein</fullName>
    </submittedName>
</protein>
<dbReference type="InterPro" id="IPR001374">
    <property type="entry name" value="R3H_dom"/>
</dbReference>
<dbReference type="InterPro" id="IPR034078">
    <property type="entry name" value="NFX1_fam"/>
</dbReference>
<evidence type="ECO:0000256" key="6">
    <source>
        <dbReference type="ARBA" id="ARBA00022833"/>
    </source>
</evidence>
<feature type="compositionally biased region" description="Basic and acidic residues" evidence="10">
    <location>
        <begin position="56"/>
        <end position="75"/>
    </location>
</feature>
<dbReference type="SUPFAM" id="SSF82708">
    <property type="entry name" value="R3H domain"/>
    <property type="match status" value="1"/>
</dbReference>
<feature type="region of interest" description="Disordered" evidence="10">
    <location>
        <begin position="983"/>
        <end position="1076"/>
    </location>
</feature>
<keyword evidence="8" id="KW-0804">Transcription</keyword>
<evidence type="ECO:0000259" key="11">
    <source>
        <dbReference type="PROSITE" id="PS51061"/>
    </source>
</evidence>
<keyword evidence="4" id="KW-0677">Repeat</keyword>
<dbReference type="InterPro" id="IPR000967">
    <property type="entry name" value="Znf_NFX1"/>
</dbReference>
<feature type="compositionally biased region" description="Low complexity" evidence="10">
    <location>
        <begin position="1"/>
        <end position="16"/>
    </location>
</feature>
<name>A0ABR1ISX4_9AGAR</name>
<feature type="domain" description="R3H" evidence="11">
    <location>
        <begin position="862"/>
        <end position="924"/>
    </location>
</feature>
<keyword evidence="13" id="KW-1185">Reference proteome</keyword>
<dbReference type="PANTHER" id="PTHR12360">
    <property type="entry name" value="NUCLEAR TRANSCRIPTION FACTOR, X-BOX BINDING 1 NFX1"/>
    <property type="match status" value="1"/>
</dbReference>
<keyword evidence="3" id="KW-0479">Metal-binding</keyword>
<reference evidence="12 13" key="1">
    <citation type="submission" date="2024-01" db="EMBL/GenBank/DDBJ databases">
        <title>A draft genome for the cacao thread blight pathogen Marasmiellus scandens.</title>
        <authorList>
            <person name="Baruah I.K."/>
            <person name="Leung J."/>
            <person name="Bukari Y."/>
            <person name="Amoako-Attah I."/>
            <person name="Meinhardt L.W."/>
            <person name="Bailey B.A."/>
            <person name="Cohen S.P."/>
        </authorList>
    </citation>
    <scope>NUCLEOTIDE SEQUENCE [LARGE SCALE GENOMIC DNA]</scope>
    <source>
        <strain evidence="12 13">GH-19</strain>
    </source>
</reference>
<dbReference type="CDD" id="cd02325">
    <property type="entry name" value="R3H"/>
    <property type="match status" value="1"/>
</dbReference>
<dbReference type="SMART" id="SM00438">
    <property type="entry name" value="ZnF_NFX"/>
    <property type="match status" value="7"/>
</dbReference>
<dbReference type="PROSITE" id="PS51061">
    <property type="entry name" value="R3H"/>
    <property type="match status" value="1"/>
</dbReference>
<feature type="compositionally biased region" description="Low complexity" evidence="10">
    <location>
        <begin position="25"/>
        <end position="40"/>
    </location>
</feature>
<feature type="compositionally biased region" description="Polar residues" evidence="10">
    <location>
        <begin position="83"/>
        <end position="96"/>
    </location>
</feature>
<proteinExistence type="inferred from homology"/>
<comment type="subcellular location">
    <subcellularLocation>
        <location evidence="1">Nucleus</location>
    </subcellularLocation>
</comment>
<keyword evidence="9" id="KW-0539">Nucleus</keyword>
<evidence type="ECO:0000256" key="8">
    <source>
        <dbReference type="ARBA" id="ARBA00023163"/>
    </source>
</evidence>
<evidence type="ECO:0000256" key="3">
    <source>
        <dbReference type="ARBA" id="ARBA00022723"/>
    </source>
</evidence>
<keyword evidence="7" id="KW-0805">Transcription regulation</keyword>
<dbReference type="PANTHER" id="PTHR12360:SF12">
    <property type="entry name" value="TRANSCRIPTIONAL REPRESSOR NF-X1"/>
    <property type="match status" value="1"/>
</dbReference>
<dbReference type="Gene3D" id="3.30.1370.50">
    <property type="entry name" value="R3H-like domain"/>
    <property type="match status" value="1"/>
</dbReference>
<dbReference type="Proteomes" id="UP001498398">
    <property type="component" value="Unassembled WGS sequence"/>
</dbReference>